<dbReference type="PANTHER" id="PTHR30251">
    <property type="entry name" value="PILUS ASSEMBLY CHAPERONE"/>
    <property type="match status" value="1"/>
</dbReference>
<dbReference type="PANTHER" id="PTHR30251:SF4">
    <property type="entry name" value="SLR1668 PROTEIN"/>
    <property type="match status" value="1"/>
</dbReference>
<dbReference type="Pfam" id="PF00345">
    <property type="entry name" value="PapD_N"/>
    <property type="match status" value="1"/>
</dbReference>
<proteinExistence type="predicted"/>
<dbReference type="AlphaFoldDB" id="A0A969W8C2"/>
<dbReference type="Gene3D" id="2.60.40.10">
    <property type="entry name" value="Immunoglobulins"/>
    <property type="match status" value="1"/>
</dbReference>
<dbReference type="InterPro" id="IPR016147">
    <property type="entry name" value="Pili_assmbl_chaperone_N"/>
</dbReference>
<dbReference type="InterPro" id="IPR050643">
    <property type="entry name" value="Periplasmic_pilus_chap"/>
</dbReference>
<protein>
    <submittedName>
        <fullName evidence="3">Molecular chaperone</fullName>
    </submittedName>
</protein>
<name>A0A969W8C2_9GAMM</name>
<dbReference type="InterPro" id="IPR008962">
    <property type="entry name" value="PapD-like_sf"/>
</dbReference>
<keyword evidence="1" id="KW-0732">Signal</keyword>
<dbReference type="Proteomes" id="UP000653472">
    <property type="component" value="Unassembled WGS sequence"/>
</dbReference>
<dbReference type="GO" id="GO:0030288">
    <property type="term" value="C:outer membrane-bounded periplasmic space"/>
    <property type="evidence" value="ECO:0007669"/>
    <property type="project" value="InterPro"/>
</dbReference>
<evidence type="ECO:0000313" key="4">
    <source>
        <dbReference type="Proteomes" id="UP000653472"/>
    </source>
</evidence>
<reference evidence="3" key="1">
    <citation type="submission" date="2020-03" db="EMBL/GenBank/DDBJ databases">
        <title>Solimonas marina sp. nov., isolated from deep seawater of the Pacific Ocean.</title>
        <authorList>
            <person name="Liu X."/>
            <person name="Lai Q."/>
            <person name="Sun F."/>
            <person name="Gai Y."/>
            <person name="Li G."/>
            <person name="Shao Z."/>
        </authorList>
    </citation>
    <scope>NUCLEOTIDE SEQUENCE</scope>
    <source>
        <strain evidence="3">C16B3</strain>
    </source>
</reference>
<dbReference type="SUPFAM" id="SSF49354">
    <property type="entry name" value="PapD-like"/>
    <property type="match status" value="1"/>
</dbReference>
<evidence type="ECO:0000256" key="1">
    <source>
        <dbReference type="SAM" id="SignalP"/>
    </source>
</evidence>
<feature type="chain" id="PRO_5037351476" evidence="1">
    <location>
        <begin position="23"/>
        <end position="240"/>
    </location>
</feature>
<evidence type="ECO:0000259" key="2">
    <source>
        <dbReference type="Pfam" id="PF00345"/>
    </source>
</evidence>
<dbReference type="InterPro" id="IPR013783">
    <property type="entry name" value="Ig-like_fold"/>
</dbReference>
<gene>
    <name evidence="3" type="ORF">G7Y82_05495</name>
</gene>
<evidence type="ECO:0000313" key="3">
    <source>
        <dbReference type="EMBL" id="NKF21764.1"/>
    </source>
</evidence>
<keyword evidence="4" id="KW-1185">Reference proteome</keyword>
<accession>A0A969W8C2</accession>
<feature type="domain" description="Pili assembly chaperone N-terminal" evidence="2">
    <location>
        <begin position="26"/>
        <end position="146"/>
    </location>
</feature>
<dbReference type="EMBL" id="JAAVXB010000002">
    <property type="protein sequence ID" value="NKF21764.1"/>
    <property type="molecule type" value="Genomic_DNA"/>
</dbReference>
<feature type="signal peptide" evidence="1">
    <location>
        <begin position="1"/>
        <end position="22"/>
    </location>
</feature>
<organism evidence="3 4">
    <name type="scientific">Solimonas marina</name>
    <dbReference type="NCBI Taxonomy" id="2714601"/>
    <lineage>
        <taxon>Bacteria</taxon>
        <taxon>Pseudomonadati</taxon>
        <taxon>Pseudomonadota</taxon>
        <taxon>Gammaproteobacteria</taxon>
        <taxon>Nevskiales</taxon>
        <taxon>Nevskiaceae</taxon>
        <taxon>Solimonas</taxon>
    </lineage>
</organism>
<dbReference type="RefSeq" id="WP_168147000.1">
    <property type="nucleotide sequence ID" value="NZ_JAAVXB010000002.1"/>
</dbReference>
<dbReference type="GO" id="GO:0071555">
    <property type="term" value="P:cell wall organization"/>
    <property type="evidence" value="ECO:0007669"/>
    <property type="project" value="InterPro"/>
</dbReference>
<sequence>MRTLLRRFGGAWLLLACVSAAAAPGGVAVSPLRLDLNATQTSAALTVANRDTRPRRFQIVLLGWTQDDRGDQFGDAEALLANPPLFELAPDAQQIVRVGNIKLPPAAVEQAFRIYVAEIPEQGALKDGQLNFLLRLSVPLYVAPSATAHRAWRWSAYRDGNAYVLRADNDGNVHQRRAQLHVVDADRGTALGDDAGFRDVLPGAHALWRFPAQPPYAQRLRLTATTDIGTDESTVPLGTP</sequence>
<comment type="caution">
    <text evidence="3">The sequence shown here is derived from an EMBL/GenBank/DDBJ whole genome shotgun (WGS) entry which is preliminary data.</text>
</comment>